<keyword evidence="4 6" id="KW-1133">Transmembrane helix</keyword>
<keyword evidence="6" id="KW-1003">Cell membrane</keyword>
<comment type="similarity">
    <text evidence="2 6">Belongs to the SURF1 family.</text>
</comment>
<dbReference type="RefSeq" id="WP_107663750.1">
    <property type="nucleotide sequence ID" value="NZ_PZKG01000035.1"/>
</dbReference>
<dbReference type="EMBL" id="PZKG01000035">
    <property type="protein sequence ID" value="PTE21904.1"/>
    <property type="molecule type" value="Genomic_DNA"/>
</dbReference>
<comment type="subcellular location">
    <subcellularLocation>
        <location evidence="6">Cell membrane</location>
        <topology evidence="6">Multi-pass membrane protein</topology>
    </subcellularLocation>
    <subcellularLocation>
        <location evidence="1">Membrane</location>
    </subcellularLocation>
</comment>
<evidence type="ECO:0000313" key="8">
    <source>
        <dbReference type="Proteomes" id="UP000241010"/>
    </source>
</evidence>
<dbReference type="PANTHER" id="PTHR23427">
    <property type="entry name" value="SURFEIT LOCUS PROTEIN"/>
    <property type="match status" value="1"/>
</dbReference>
<evidence type="ECO:0000256" key="6">
    <source>
        <dbReference type="RuleBase" id="RU363076"/>
    </source>
</evidence>
<reference evidence="7 8" key="1">
    <citation type="submission" date="2018-03" db="EMBL/GenBank/DDBJ databases">
        <title>Cereibacter changlensis.</title>
        <authorList>
            <person name="Meyer T.E."/>
            <person name="Miller S."/>
            <person name="Lodha T."/>
            <person name="Gandham S."/>
            <person name="Chintalapati S."/>
            <person name="Chintalapati V.R."/>
        </authorList>
    </citation>
    <scope>NUCLEOTIDE SEQUENCE [LARGE SCALE GENOMIC DNA]</scope>
    <source>
        <strain evidence="7 8">JA139</strain>
    </source>
</reference>
<dbReference type="GO" id="GO:0005886">
    <property type="term" value="C:plasma membrane"/>
    <property type="evidence" value="ECO:0007669"/>
    <property type="project" value="UniProtKB-SubCell"/>
</dbReference>
<proteinExistence type="inferred from homology"/>
<dbReference type="Proteomes" id="UP000241010">
    <property type="component" value="Unassembled WGS sequence"/>
</dbReference>
<evidence type="ECO:0000256" key="4">
    <source>
        <dbReference type="ARBA" id="ARBA00022989"/>
    </source>
</evidence>
<dbReference type="InterPro" id="IPR045214">
    <property type="entry name" value="Surf1/Surf4"/>
</dbReference>
<keyword evidence="3 6" id="KW-0812">Transmembrane</keyword>
<evidence type="ECO:0000313" key="7">
    <source>
        <dbReference type="EMBL" id="PTE21904.1"/>
    </source>
</evidence>
<dbReference type="PANTHER" id="PTHR23427:SF2">
    <property type="entry name" value="SURFEIT LOCUS PROTEIN 1"/>
    <property type="match status" value="1"/>
</dbReference>
<organism evidence="7 8">
    <name type="scientific">Cereibacter changlensis JA139</name>
    <dbReference type="NCBI Taxonomy" id="1188249"/>
    <lineage>
        <taxon>Bacteria</taxon>
        <taxon>Pseudomonadati</taxon>
        <taxon>Pseudomonadota</taxon>
        <taxon>Alphaproteobacteria</taxon>
        <taxon>Rhodobacterales</taxon>
        <taxon>Paracoccaceae</taxon>
        <taxon>Cereibacter</taxon>
    </lineage>
</organism>
<dbReference type="Pfam" id="PF02104">
    <property type="entry name" value="SURF1"/>
    <property type="match status" value="1"/>
</dbReference>
<accession>A0A2T4JVH7</accession>
<name>A0A2T4JVH7_9RHOB</name>
<feature type="transmembrane region" description="Helical" evidence="6">
    <location>
        <begin position="194"/>
        <end position="216"/>
    </location>
</feature>
<evidence type="ECO:0000256" key="2">
    <source>
        <dbReference type="ARBA" id="ARBA00007165"/>
    </source>
</evidence>
<evidence type="ECO:0000256" key="5">
    <source>
        <dbReference type="ARBA" id="ARBA00023136"/>
    </source>
</evidence>
<protein>
    <recommendedName>
        <fullName evidence="6">SURF1-like protein</fullName>
    </recommendedName>
</protein>
<dbReference type="OrthoDB" id="6079986at2"/>
<dbReference type="AlphaFoldDB" id="A0A2T4JVH7"/>
<dbReference type="CDD" id="cd06662">
    <property type="entry name" value="SURF1"/>
    <property type="match status" value="1"/>
</dbReference>
<keyword evidence="8" id="KW-1185">Reference proteome</keyword>
<dbReference type="InterPro" id="IPR002994">
    <property type="entry name" value="Surf1/Shy1"/>
</dbReference>
<comment type="caution">
    <text evidence="7">The sequence shown here is derived from an EMBL/GenBank/DDBJ whole genome shotgun (WGS) entry which is preliminary data.</text>
</comment>
<sequence>MARRFFLPLFFGLIGAAILLSLGTWQVRRMQWKEAILADIDSRIAAAPVAIPDAPDPERDRFLPVEVTGEFLPAHVDVLTSRKEIGAGYRVVQGFVTETGRRIMVDRGFLPQEMRGLPREALAAEITGNLHWPAEVDSFTPAPDPKSGLWFARDVPAMAKALETEPVLVVARSPTGDGIDPLPVDSAGIPNDHLGYAITWFSLAFGWVGMTLLFLWRIRRRT</sequence>
<evidence type="ECO:0000256" key="1">
    <source>
        <dbReference type="ARBA" id="ARBA00004370"/>
    </source>
</evidence>
<evidence type="ECO:0000256" key="3">
    <source>
        <dbReference type="ARBA" id="ARBA00022692"/>
    </source>
</evidence>
<comment type="caution">
    <text evidence="6">Lacks conserved residue(s) required for the propagation of feature annotation.</text>
</comment>
<gene>
    <name evidence="7" type="ORF">C5F48_09915</name>
</gene>
<keyword evidence="5 6" id="KW-0472">Membrane</keyword>
<dbReference type="PROSITE" id="PS50895">
    <property type="entry name" value="SURF1"/>
    <property type="match status" value="1"/>
</dbReference>